<dbReference type="RefSeq" id="WP_062762129.1">
    <property type="nucleotide sequence ID" value="NZ_CP121043.1"/>
</dbReference>
<dbReference type="CDD" id="cd06330">
    <property type="entry name" value="PBP1_As_SBP-like"/>
    <property type="match status" value="1"/>
</dbReference>
<feature type="signal peptide" evidence="5">
    <location>
        <begin position="1"/>
        <end position="38"/>
    </location>
</feature>
<dbReference type="Pfam" id="PF13458">
    <property type="entry name" value="Peripla_BP_6"/>
    <property type="match status" value="1"/>
</dbReference>
<sequence length="429" mass="46013">MTQSITGRKFSRRTLLKTTAAAAAIAPMSRLWIPGAHAADNPVTLGLVTPLSGAQEMIGSFVRHGAEIAVEKINADGGVNGRPLALEIRDSKANPAAATVAARELLGQGVNLQLGTISSAVALAMGPLMQAAGGTVLTCGAGTEKLNHENYSPNVFRVGDSPYSRQYGLIRLIAERYPNVTSWGGIIPDHEYGRTTWAIFVDAMLNIFPEVTGKQPEIQRPILIPYGAGDYKNFIAAAVRQPFEGLYTSAYGGDAVTLFQQAKPFGLFEKTKVVVDSANEFLVPLAMKDQTPDTWTGTHWYFNGNTDNPMSKHLYDAYVARTGNKYPMGWAAEAHAAVYAYKAALEKTGGETRADAIIAALKGLTFDSATGKRTLRAEDNQAIKSVEIIRISPKADNPDGFAVTDFVSVPGESVVEPARPGQKLELKTL</sequence>
<name>A0A162LN18_9PROT</name>
<evidence type="ECO:0000256" key="1">
    <source>
        <dbReference type="ARBA" id="ARBA00010062"/>
    </source>
</evidence>
<keyword evidence="3 5" id="KW-0732">Signal</keyword>
<evidence type="ECO:0000313" key="8">
    <source>
        <dbReference type="Proteomes" id="UP000075787"/>
    </source>
</evidence>
<proteinExistence type="inferred from homology"/>
<accession>A0A162LN18</accession>
<evidence type="ECO:0000256" key="2">
    <source>
        <dbReference type="ARBA" id="ARBA00022448"/>
    </source>
</evidence>
<dbReference type="OrthoDB" id="8043158at2"/>
<dbReference type="InterPro" id="IPR006311">
    <property type="entry name" value="TAT_signal"/>
</dbReference>
<dbReference type="Gene3D" id="3.40.50.2300">
    <property type="match status" value="2"/>
</dbReference>
<comment type="similarity">
    <text evidence="1">Belongs to the leucine-binding protein family.</text>
</comment>
<dbReference type="GO" id="GO:0006865">
    <property type="term" value="P:amino acid transport"/>
    <property type="evidence" value="ECO:0007669"/>
    <property type="project" value="UniProtKB-KW"/>
</dbReference>
<dbReference type="SUPFAM" id="SSF53822">
    <property type="entry name" value="Periplasmic binding protein-like I"/>
    <property type="match status" value="1"/>
</dbReference>
<gene>
    <name evidence="7" type="ORF">AUP44_22985</name>
</gene>
<dbReference type="InterPro" id="IPR000709">
    <property type="entry name" value="Leu_Ile_Val-bd"/>
</dbReference>
<keyword evidence="4" id="KW-0029">Amino-acid transport</keyword>
<dbReference type="InterPro" id="IPR051010">
    <property type="entry name" value="BCAA_transport"/>
</dbReference>
<reference evidence="7 8" key="1">
    <citation type="submission" date="2015-12" db="EMBL/GenBank/DDBJ databases">
        <title>Genome sequence of Tistrella mobilis MCCC 1A02139.</title>
        <authorList>
            <person name="Lu L."/>
            <person name="Lai Q."/>
            <person name="Shao Z."/>
            <person name="Qian P."/>
        </authorList>
    </citation>
    <scope>NUCLEOTIDE SEQUENCE [LARGE SCALE GENOMIC DNA]</scope>
    <source>
        <strain evidence="7 8">MCCC 1A02139</strain>
    </source>
</reference>
<feature type="chain" id="PRO_5007837045" evidence="5">
    <location>
        <begin position="39"/>
        <end position="429"/>
    </location>
</feature>
<dbReference type="InterPro" id="IPR028081">
    <property type="entry name" value="Leu-bd"/>
</dbReference>
<dbReference type="GeneID" id="97239517"/>
<dbReference type="EMBL" id="LPZR01000055">
    <property type="protein sequence ID" value="KYO55823.1"/>
    <property type="molecule type" value="Genomic_DNA"/>
</dbReference>
<dbReference type="InterPro" id="IPR028082">
    <property type="entry name" value="Peripla_BP_I"/>
</dbReference>
<evidence type="ECO:0000256" key="5">
    <source>
        <dbReference type="SAM" id="SignalP"/>
    </source>
</evidence>
<protein>
    <submittedName>
        <fullName evidence="7">Branched-chain amino acid ABC transporter substrate-binding protein</fullName>
    </submittedName>
</protein>
<dbReference type="PROSITE" id="PS51318">
    <property type="entry name" value="TAT"/>
    <property type="match status" value="1"/>
</dbReference>
<keyword evidence="2" id="KW-0813">Transport</keyword>
<feature type="domain" description="Leucine-binding protein" evidence="6">
    <location>
        <begin position="42"/>
        <end position="392"/>
    </location>
</feature>
<evidence type="ECO:0000259" key="6">
    <source>
        <dbReference type="Pfam" id="PF13458"/>
    </source>
</evidence>
<dbReference type="AlphaFoldDB" id="A0A162LN18"/>
<comment type="caution">
    <text evidence="7">The sequence shown here is derived from an EMBL/GenBank/DDBJ whole genome shotgun (WGS) entry which is preliminary data.</text>
</comment>
<dbReference type="PANTHER" id="PTHR30483">
    <property type="entry name" value="LEUCINE-SPECIFIC-BINDING PROTEIN"/>
    <property type="match status" value="1"/>
</dbReference>
<organism evidence="7 8">
    <name type="scientific">Tistrella mobilis</name>
    <dbReference type="NCBI Taxonomy" id="171437"/>
    <lineage>
        <taxon>Bacteria</taxon>
        <taxon>Pseudomonadati</taxon>
        <taxon>Pseudomonadota</taxon>
        <taxon>Alphaproteobacteria</taxon>
        <taxon>Geminicoccales</taxon>
        <taxon>Geminicoccaceae</taxon>
        <taxon>Tistrella</taxon>
    </lineage>
</organism>
<dbReference type="Proteomes" id="UP000075787">
    <property type="component" value="Unassembled WGS sequence"/>
</dbReference>
<evidence type="ECO:0000256" key="3">
    <source>
        <dbReference type="ARBA" id="ARBA00022729"/>
    </source>
</evidence>
<dbReference type="PRINTS" id="PR00337">
    <property type="entry name" value="LEUILEVALBP"/>
</dbReference>
<evidence type="ECO:0000256" key="4">
    <source>
        <dbReference type="ARBA" id="ARBA00022970"/>
    </source>
</evidence>
<dbReference type="PANTHER" id="PTHR30483:SF37">
    <property type="entry name" value="ABC TRANSPORTER SUBSTRATE-BINDING PROTEIN"/>
    <property type="match status" value="1"/>
</dbReference>
<evidence type="ECO:0000313" key="7">
    <source>
        <dbReference type="EMBL" id="KYO55823.1"/>
    </source>
</evidence>